<accession>A0A7J8R2I6</accession>
<proteinExistence type="predicted"/>
<dbReference type="Proteomes" id="UP000593561">
    <property type="component" value="Unassembled WGS sequence"/>
</dbReference>
<sequence length="92" mass="10516">METRGRARKVSHSRYMLSALENQVSNLNESVGEMKETFKLVEGRTNGFDSMEEQLREFVLDSLDANVEKMNGLVNSTVKSWQRGMTLSRILC</sequence>
<name>A0A7J8R2I6_GOSDV</name>
<protein>
    <submittedName>
        <fullName evidence="1">Uncharacterized protein</fullName>
    </submittedName>
</protein>
<organism evidence="1 2">
    <name type="scientific">Gossypium davidsonii</name>
    <name type="common">Davidson's cotton</name>
    <name type="synonym">Gossypium klotzschianum subsp. davidsonii</name>
    <dbReference type="NCBI Taxonomy" id="34287"/>
    <lineage>
        <taxon>Eukaryota</taxon>
        <taxon>Viridiplantae</taxon>
        <taxon>Streptophyta</taxon>
        <taxon>Embryophyta</taxon>
        <taxon>Tracheophyta</taxon>
        <taxon>Spermatophyta</taxon>
        <taxon>Magnoliopsida</taxon>
        <taxon>eudicotyledons</taxon>
        <taxon>Gunneridae</taxon>
        <taxon>Pentapetalae</taxon>
        <taxon>rosids</taxon>
        <taxon>malvids</taxon>
        <taxon>Malvales</taxon>
        <taxon>Malvaceae</taxon>
        <taxon>Malvoideae</taxon>
        <taxon>Gossypium</taxon>
    </lineage>
</organism>
<dbReference type="EMBL" id="JABFAC010000002">
    <property type="protein sequence ID" value="MBA0608049.1"/>
    <property type="molecule type" value="Genomic_DNA"/>
</dbReference>
<keyword evidence="2" id="KW-1185">Reference proteome</keyword>
<reference evidence="1 2" key="1">
    <citation type="journal article" date="2019" name="Genome Biol. Evol.">
        <title>Insights into the evolution of the New World diploid cottons (Gossypium, subgenus Houzingenia) based on genome sequencing.</title>
        <authorList>
            <person name="Grover C.E."/>
            <person name="Arick M.A. 2nd"/>
            <person name="Thrash A."/>
            <person name="Conover J.L."/>
            <person name="Sanders W.S."/>
            <person name="Peterson D.G."/>
            <person name="Frelichowski J.E."/>
            <person name="Scheffler J.A."/>
            <person name="Scheffler B.E."/>
            <person name="Wendel J.F."/>
        </authorList>
    </citation>
    <scope>NUCLEOTIDE SEQUENCE [LARGE SCALE GENOMIC DNA]</scope>
    <source>
        <strain evidence="1">27</strain>
        <tissue evidence="1">Leaf</tissue>
    </source>
</reference>
<dbReference type="AlphaFoldDB" id="A0A7J8R2I6"/>
<evidence type="ECO:0000313" key="1">
    <source>
        <dbReference type="EMBL" id="MBA0608049.1"/>
    </source>
</evidence>
<evidence type="ECO:0000313" key="2">
    <source>
        <dbReference type="Proteomes" id="UP000593561"/>
    </source>
</evidence>
<gene>
    <name evidence="1" type="ORF">Godav_020298</name>
</gene>
<comment type="caution">
    <text evidence="1">The sequence shown here is derived from an EMBL/GenBank/DDBJ whole genome shotgun (WGS) entry which is preliminary data.</text>
</comment>